<sequence length="257" mass="27478">MPPTAPSGDLFPSHPSLPASLLSTLPRTPLVLSALAYTHAHSSPTAFNHIMRSWLFAATIAPKIPSLRGLDGEVLALATVMHDLGWDPTGACVSADKRFEVDGAEAAVAFLRDNAPPGWDGGDGGNGVVSGAYKGSKSQRVWDAIALHTIGSVVFHKEPPVAATAYGIWADFQGPDRTVPAGILTWDEYNAIVKAYPRLGLMGELKEVMCGLCKTKPATTYDNTVGEWGEMFVEGYSRDGHRTAEMLLSCDLDERVV</sequence>
<dbReference type="SUPFAM" id="SSF109604">
    <property type="entry name" value="HD-domain/PDEase-like"/>
    <property type="match status" value="1"/>
</dbReference>
<evidence type="ECO:0008006" key="3">
    <source>
        <dbReference type="Google" id="ProtNLM"/>
    </source>
</evidence>
<name>A0A8H4IKH0_9PEZI</name>
<comment type="caution">
    <text evidence="1">The sequence shown here is derived from an EMBL/GenBank/DDBJ whole genome shotgun (WGS) entry which is preliminary data.</text>
</comment>
<reference evidence="1" key="1">
    <citation type="submission" date="2020-04" db="EMBL/GenBank/DDBJ databases">
        <title>Genome Assembly and Annotation of Botryosphaeria dothidea sdau 11-99, a Latent Pathogen of Apple Fruit Ring Rot in China.</title>
        <authorList>
            <person name="Yu C."/>
            <person name="Diao Y."/>
            <person name="Lu Q."/>
            <person name="Zhao J."/>
            <person name="Cui S."/>
            <person name="Peng C."/>
            <person name="He B."/>
            <person name="Liu H."/>
        </authorList>
    </citation>
    <scope>NUCLEOTIDE SEQUENCE [LARGE SCALE GENOMIC DNA]</scope>
    <source>
        <strain evidence="1">Sdau11-99</strain>
    </source>
</reference>
<protein>
    <recommendedName>
        <fullName evidence="3">HD domain-containing protein</fullName>
    </recommendedName>
</protein>
<dbReference type="OrthoDB" id="2378324at2759"/>
<evidence type="ECO:0000313" key="2">
    <source>
        <dbReference type="Proteomes" id="UP000572817"/>
    </source>
</evidence>
<dbReference type="EMBL" id="WWBZ02000062">
    <property type="protein sequence ID" value="KAF4302856.1"/>
    <property type="molecule type" value="Genomic_DNA"/>
</dbReference>
<dbReference type="PANTHER" id="PTHR35569">
    <property type="entry name" value="CYANAMIDE HYDRATASE DDI2-RELATED"/>
    <property type="match status" value="1"/>
</dbReference>
<dbReference type="PANTHER" id="PTHR35569:SF1">
    <property type="entry name" value="CYANAMIDE HYDRATASE DDI2-RELATED"/>
    <property type="match status" value="1"/>
</dbReference>
<evidence type="ECO:0000313" key="1">
    <source>
        <dbReference type="EMBL" id="KAF4302856.1"/>
    </source>
</evidence>
<dbReference type="Proteomes" id="UP000572817">
    <property type="component" value="Unassembled WGS sequence"/>
</dbReference>
<proteinExistence type="predicted"/>
<gene>
    <name evidence="1" type="ORF">GTA08_BOTSDO08950</name>
</gene>
<dbReference type="AlphaFoldDB" id="A0A8H4IKH0"/>
<organism evidence="1 2">
    <name type="scientific">Botryosphaeria dothidea</name>
    <dbReference type="NCBI Taxonomy" id="55169"/>
    <lineage>
        <taxon>Eukaryota</taxon>
        <taxon>Fungi</taxon>
        <taxon>Dikarya</taxon>
        <taxon>Ascomycota</taxon>
        <taxon>Pezizomycotina</taxon>
        <taxon>Dothideomycetes</taxon>
        <taxon>Dothideomycetes incertae sedis</taxon>
        <taxon>Botryosphaeriales</taxon>
        <taxon>Botryosphaeriaceae</taxon>
        <taxon>Botryosphaeria</taxon>
    </lineage>
</organism>
<keyword evidence="2" id="KW-1185">Reference proteome</keyword>
<accession>A0A8H4IKH0</accession>